<evidence type="ECO:0000313" key="4">
    <source>
        <dbReference type="Proteomes" id="UP000716004"/>
    </source>
</evidence>
<evidence type="ECO:0000259" key="2">
    <source>
        <dbReference type="Pfam" id="PF13276"/>
    </source>
</evidence>
<evidence type="ECO:0000256" key="1">
    <source>
        <dbReference type="SAM" id="MobiDB-lite"/>
    </source>
</evidence>
<dbReference type="InterPro" id="IPR025948">
    <property type="entry name" value="HTH-like_dom"/>
</dbReference>
<reference evidence="3" key="1">
    <citation type="submission" date="2021-04" db="EMBL/GenBank/DDBJ databases">
        <title>Genomic insights into ecological role and evolution of a novel Thermoplasmata order Candidatus Sysuiplasmatales.</title>
        <authorList>
            <person name="Yuan Y."/>
        </authorList>
    </citation>
    <scope>NUCLEOTIDE SEQUENCE</scope>
    <source>
        <strain evidence="3">YP2-bin.285</strain>
    </source>
</reference>
<dbReference type="EMBL" id="JAGVSJ010000005">
    <property type="protein sequence ID" value="MBX8631475.1"/>
    <property type="molecule type" value="Genomic_DNA"/>
</dbReference>
<organism evidence="3 4">
    <name type="scientific">Candidatus Sysuiplasma superficiale</name>
    <dbReference type="NCBI Taxonomy" id="2823368"/>
    <lineage>
        <taxon>Archaea</taxon>
        <taxon>Methanobacteriati</taxon>
        <taxon>Thermoplasmatota</taxon>
        <taxon>Thermoplasmata</taxon>
        <taxon>Candidatus Sysuiplasmatales</taxon>
        <taxon>Candidatus Sysuiplasmataceae</taxon>
        <taxon>Candidatus Sysuiplasma</taxon>
    </lineage>
</organism>
<dbReference type="AlphaFoldDB" id="A0A8J7YMP7"/>
<feature type="domain" description="HTH-like" evidence="2">
    <location>
        <begin position="52"/>
        <end position="97"/>
    </location>
</feature>
<name>A0A8J7YMP7_9ARCH</name>
<dbReference type="Pfam" id="PF13276">
    <property type="entry name" value="HTH_21"/>
    <property type="match status" value="1"/>
</dbReference>
<accession>A0A8J7YMP7</accession>
<protein>
    <submittedName>
        <fullName evidence="3">Transposase</fullName>
    </submittedName>
</protein>
<comment type="caution">
    <text evidence="3">The sequence shown here is derived from an EMBL/GenBank/DDBJ whole genome shotgun (WGS) entry which is preliminary data.</text>
</comment>
<sequence>GEKRIMEAFRAMISDGDIGMSSAASMLHTSGSTFQYVKRTPCRRLKADETEKRKLIGELAGENITYGYRCIWALLRRQGVFISRKRVRRMLKEMSLQREAHFPQAQTATDMEPDFGRS</sequence>
<proteinExistence type="predicted"/>
<dbReference type="Proteomes" id="UP000716004">
    <property type="component" value="Unassembled WGS sequence"/>
</dbReference>
<evidence type="ECO:0000313" key="3">
    <source>
        <dbReference type="EMBL" id="MBX8631475.1"/>
    </source>
</evidence>
<gene>
    <name evidence="3" type="ORF">J9259_03000</name>
</gene>
<feature type="region of interest" description="Disordered" evidence="1">
    <location>
        <begin position="99"/>
        <end position="118"/>
    </location>
</feature>
<feature type="non-terminal residue" evidence="3">
    <location>
        <position position="1"/>
    </location>
</feature>